<sequence>MKEKIAEYYFPVSKLIYIFSLITYFINISGSVNYNRNILEVGLLFIFAAITILYELLEKKSIILLSLSLIICGILIFSLGEVHFLLIPMVILDLMEYFHLSRYLYFLTFLGIVHIAGYELVYIISCVSCNIIYFQHYYIIKGYKINLSSFIDNESSLKTNIENQKVKSKADMKKSTLAFENLFLEEKGRLSQALHDKIGHSINGSVYQLEASKLLIESKPADSKKIVQAVIDTLRKSLDEIRAILRNEKPNKGQLALLQLKNLCENFNDNYNINAKLVCNGEIKMVPESSWQVILDNTIESFSNALKYSGCKTIKIDIVILNKLVRCSISDDGRVCNNIIEGMGLAGMKERTKAAHGNFSVRSEIGFEINMLLPIK</sequence>
<evidence type="ECO:0000256" key="5">
    <source>
        <dbReference type="ARBA" id="ARBA00022741"/>
    </source>
</evidence>
<evidence type="ECO:0000259" key="10">
    <source>
        <dbReference type="Pfam" id="PF07730"/>
    </source>
</evidence>
<dbReference type="GO" id="GO:0046983">
    <property type="term" value="F:protein dimerization activity"/>
    <property type="evidence" value="ECO:0007669"/>
    <property type="project" value="InterPro"/>
</dbReference>
<evidence type="ECO:0000256" key="3">
    <source>
        <dbReference type="ARBA" id="ARBA00022553"/>
    </source>
</evidence>
<dbReference type="GO" id="GO:0016020">
    <property type="term" value="C:membrane"/>
    <property type="evidence" value="ECO:0007669"/>
    <property type="project" value="InterPro"/>
</dbReference>
<dbReference type="EC" id="2.7.13.3" evidence="2"/>
<keyword evidence="9" id="KW-0812">Transmembrane</keyword>
<dbReference type="PANTHER" id="PTHR24421">
    <property type="entry name" value="NITRATE/NITRITE SENSOR PROTEIN NARX-RELATED"/>
    <property type="match status" value="1"/>
</dbReference>
<comment type="catalytic activity">
    <reaction evidence="1">
        <text>ATP + protein L-histidine = ADP + protein N-phospho-L-histidine.</text>
        <dbReference type="EC" id="2.7.13.3"/>
    </reaction>
</comment>
<feature type="transmembrane region" description="Helical" evidence="9">
    <location>
        <begin position="64"/>
        <end position="91"/>
    </location>
</feature>
<keyword evidence="9" id="KW-0472">Membrane</keyword>
<evidence type="ECO:0000256" key="6">
    <source>
        <dbReference type="ARBA" id="ARBA00022777"/>
    </source>
</evidence>
<evidence type="ECO:0000313" key="11">
    <source>
        <dbReference type="EMBL" id="PRR82533.1"/>
    </source>
</evidence>
<keyword evidence="5" id="KW-0547">Nucleotide-binding</keyword>
<dbReference type="EMBL" id="PVXQ01000015">
    <property type="protein sequence ID" value="PRR82533.1"/>
    <property type="molecule type" value="Genomic_DNA"/>
</dbReference>
<feature type="transmembrane region" description="Helical" evidence="9">
    <location>
        <begin position="103"/>
        <end position="134"/>
    </location>
</feature>
<evidence type="ECO:0000256" key="1">
    <source>
        <dbReference type="ARBA" id="ARBA00000085"/>
    </source>
</evidence>
<keyword evidence="7" id="KW-0067">ATP-binding</keyword>
<dbReference type="InterPro" id="IPR036890">
    <property type="entry name" value="HATPase_C_sf"/>
</dbReference>
<feature type="transmembrane region" description="Helical" evidence="9">
    <location>
        <begin position="12"/>
        <end position="32"/>
    </location>
</feature>
<evidence type="ECO:0000313" key="12">
    <source>
        <dbReference type="Proteomes" id="UP000239471"/>
    </source>
</evidence>
<dbReference type="InterPro" id="IPR011712">
    <property type="entry name" value="Sig_transdc_His_kin_sub3_dim/P"/>
</dbReference>
<evidence type="ECO:0000256" key="4">
    <source>
        <dbReference type="ARBA" id="ARBA00022679"/>
    </source>
</evidence>
<dbReference type="OrthoDB" id="9781904at2"/>
<comment type="caution">
    <text evidence="11">The sequence shown here is derived from an EMBL/GenBank/DDBJ whole genome shotgun (WGS) entry which is preliminary data.</text>
</comment>
<proteinExistence type="predicted"/>
<dbReference type="RefSeq" id="WP_106059653.1">
    <property type="nucleotide sequence ID" value="NZ_PVXQ01000015.1"/>
</dbReference>
<reference evidence="11 12" key="1">
    <citation type="submission" date="2018-03" db="EMBL/GenBank/DDBJ databases">
        <title>Genome sequence of Clostridium vincentii DSM 10228.</title>
        <authorList>
            <person name="Poehlein A."/>
            <person name="Daniel R."/>
        </authorList>
    </citation>
    <scope>NUCLEOTIDE SEQUENCE [LARGE SCALE GENOMIC DNA]</scope>
    <source>
        <strain evidence="11 12">DSM 10228</strain>
    </source>
</reference>
<keyword evidence="6 11" id="KW-0418">Kinase</keyword>
<protein>
    <recommendedName>
        <fullName evidence="2">histidine kinase</fullName>
        <ecNumber evidence="2">2.7.13.3</ecNumber>
    </recommendedName>
</protein>
<dbReference type="Pfam" id="PF07730">
    <property type="entry name" value="HisKA_3"/>
    <property type="match status" value="1"/>
</dbReference>
<dbReference type="SUPFAM" id="SSF55874">
    <property type="entry name" value="ATPase domain of HSP90 chaperone/DNA topoisomerase II/histidine kinase"/>
    <property type="match status" value="1"/>
</dbReference>
<dbReference type="Gene3D" id="1.20.5.1930">
    <property type="match status" value="1"/>
</dbReference>
<feature type="domain" description="Signal transduction histidine kinase subgroup 3 dimerisation and phosphoacceptor" evidence="10">
    <location>
        <begin position="186"/>
        <end position="250"/>
    </location>
</feature>
<dbReference type="Proteomes" id="UP000239471">
    <property type="component" value="Unassembled WGS sequence"/>
</dbReference>
<keyword evidence="9" id="KW-1133">Transmembrane helix</keyword>
<name>A0A2T0BFC6_9CLOT</name>
<dbReference type="Gene3D" id="3.30.565.10">
    <property type="entry name" value="Histidine kinase-like ATPase, C-terminal domain"/>
    <property type="match status" value="1"/>
</dbReference>
<organism evidence="11 12">
    <name type="scientific">Clostridium vincentii</name>
    <dbReference type="NCBI Taxonomy" id="52704"/>
    <lineage>
        <taxon>Bacteria</taxon>
        <taxon>Bacillati</taxon>
        <taxon>Bacillota</taxon>
        <taxon>Clostridia</taxon>
        <taxon>Eubacteriales</taxon>
        <taxon>Clostridiaceae</taxon>
        <taxon>Clostridium</taxon>
    </lineage>
</organism>
<feature type="transmembrane region" description="Helical" evidence="9">
    <location>
        <begin position="38"/>
        <end position="57"/>
    </location>
</feature>
<dbReference type="GO" id="GO:0005524">
    <property type="term" value="F:ATP binding"/>
    <property type="evidence" value="ECO:0007669"/>
    <property type="project" value="UniProtKB-KW"/>
</dbReference>
<evidence type="ECO:0000256" key="9">
    <source>
        <dbReference type="SAM" id="Phobius"/>
    </source>
</evidence>
<keyword evidence="3" id="KW-0597">Phosphoprotein</keyword>
<dbReference type="GO" id="GO:0000155">
    <property type="term" value="F:phosphorelay sensor kinase activity"/>
    <property type="evidence" value="ECO:0007669"/>
    <property type="project" value="InterPro"/>
</dbReference>
<keyword evidence="4 11" id="KW-0808">Transferase</keyword>
<gene>
    <name evidence="11" type="primary">desK_1</name>
    <name evidence="11" type="ORF">CLVI_16680</name>
</gene>
<keyword evidence="12" id="KW-1185">Reference proteome</keyword>
<evidence type="ECO:0000256" key="2">
    <source>
        <dbReference type="ARBA" id="ARBA00012438"/>
    </source>
</evidence>
<dbReference type="PANTHER" id="PTHR24421:SF10">
    <property type="entry name" value="NITRATE_NITRITE SENSOR PROTEIN NARQ"/>
    <property type="match status" value="1"/>
</dbReference>
<dbReference type="AlphaFoldDB" id="A0A2T0BFC6"/>
<keyword evidence="8" id="KW-0902">Two-component regulatory system</keyword>
<dbReference type="InterPro" id="IPR050482">
    <property type="entry name" value="Sensor_HK_TwoCompSys"/>
</dbReference>
<evidence type="ECO:0000256" key="7">
    <source>
        <dbReference type="ARBA" id="ARBA00022840"/>
    </source>
</evidence>
<evidence type="ECO:0000256" key="8">
    <source>
        <dbReference type="ARBA" id="ARBA00023012"/>
    </source>
</evidence>
<accession>A0A2T0BFC6</accession>